<sequence length="189" mass="21118">MLVQLKVAHKGLTEYMRQEDTDDAPPSDTDAQALAQVSERCQLLEQGRNSLSRRVKVVLDTIRQHLDVRLDDSFTIADESVWFLDIVAIALTKVIIRSITIHTVANTTVPIPPHHQKGNPSCAVACPACQSGAQDCAFEKYKMEVQGKKNKINACILSAITRDRSLINVALYCLDWSKWRTRSEGLCEP</sequence>
<gene>
    <name evidence="1" type="ORF">FOVG_04264</name>
</gene>
<organism evidence="1">
    <name type="scientific">Fusarium oxysporum f. sp. pisi HDV247</name>
    <dbReference type="NCBI Taxonomy" id="1080344"/>
    <lineage>
        <taxon>Eukaryota</taxon>
        <taxon>Fungi</taxon>
        <taxon>Dikarya</taxon>
        <taxon>Ascomycota</taxon>
        <taxon>Pezizomycotina</taxon>
        <taxon>Sordariomycetes</taxon>
        <taxon>Hypocreomycetidae</taxon>
        <taxon>Hypocreales</taxon>
        <taxon>Nectriaceae</taxon>
        <taxon>Fusarium</taxon>
        <taxon>Fusarium oxysporum species complex</taxon>
    </lineage>
</organism>
<name>W9Q5B0_FUSOX</name>
<dbReference type="OrthoDB" id="5105709at2759"/>
<dbReference type="Proteomes" id="UP000030751">
    <property type="component" value="Unassembled WGS sequence"/>
</dbReference>
<accession>W9Q5B0</accession>
<protein>
    <submittedName>
        <fullName evidence="1">Uncharacterized protein</fullName>
    </submittedName>
</protein>
<dbReference type="EMBL" id="JH650970">
    <property type="protein sequence ID" value="EXA46995.1"/>
    <property type="molecule type" value="Genomic_DNA"/>
</dbReference>
<reference evidence="1" key="2">
    <citation type="submission" date="2012-05" db="EMBL/GenBank/DDBJ databases">
        <title>Annotation of the Genome Sequence of Fusarium oxysporum HDV247.</title>
        <authorList>
            <consortium name="The Broad Institute Genomics Platform"/>
            <person name="Ma L.-J."/>
            <person name="Corby-Kistler H."/>
            <person name="Broz K."/>
            <person name="Gale L.R."/>
            <person name="Jonkers W."/>
            <person name="O'Donnell K."/>
            <person name="Ploetz R."/>
            <person name="Steinberg C."/>
            <person name="Schwartz D.C."/>
            <person name="VanEtten H."/>
            <person name="Zhou S."/>
            <person name="Young S.K."/>
            <person name="Zeng Q."/>
            <person name="Gargeya S."/>
            <person name="Fitzgerald M."/>
            <person name="Abouelleil A."/>
            <person name="Alvarado L."/>
            <person name="Chapman S.B."/>
            <person name="Gainer-Dewar J."/>
            <person name="Goldberg J."/>
            <person name="Griggs A."/>
            <person name="Gujja S."/>
            <person name="Hansen M."/>
            <person name="Howarth C."/>
            <person name="Imamovic A."/>
            <person name="Ireland A."/>
            <person name="Larimer J."/>
            <person name="McCowan C."/>
            <person name="Murphy C."/>
            <person name="Pearson M."/>
            <person name="Poon T.W."/>
            <person name="Priest M."/>
            <person name="Roberts A."/>
            <person name="Saif S."/>
            <person name="Shea T."/>
            <person name="Sykes S."/>
            <person name="Wortman J."/>
            <person name="Nusbaum C."/>
            <person name="Birren B."/>
        </authorList>
    </citation>
    <scope>NUCLEOTIDE SEQUENCE</scope>
    <source>
        <strain evidence="1">HDV247</strain>
    </source>
</reference>
<reference evidence="1" key="1">
    <citation type="submission" date="2011-10" db="EMBL/GenBank/DDBJ databases">
        <title>The Genome Sequence of Fusarium oxysporum HDV247.</title>
        <authorList>
            <consortium name="The Broad Institute Genome Sequencing Platform"/>
            <person name="Ma L.-J."/>
            <person name="Gale L.R."/>
            <person name="Schwartz D.C."/>
            <person name="Zhou S."/>
            <person name="Corby-Kistler H."/>
            <person name="Young S.K."/>
            <person name="Zeng Q."/>
            <person name="Gargeya S."/>
            <person name="Fitzgerald M."/>
            <person name="Haas B."/>
            <person name="Abouelleil A."/>
            <person name="Alvarado L."/>
            <person name="Arachchi H.M."/>
            <person name="Berlin A."/>
            <person name="Brown A."/>
            <person name="Chapman S.B."/>
            <person name="Chen Z."/>
            <person name="Dunbar C."/>
            <person name="Freedman E."/>
            <person name="Gearin G."/>
            <person name="Goldberg J."/>
            <person name="Griggs A."/>
            <person name="Gujja S."/>
            <person name="Heiman D."/>
            <person name="Howarth C."/>
            <person name="Larson L."/>
            <person name="Lui A."/>
            <person name="MacDonald P.J.P."/>
            <person name="Montmayeur A."/>
            <person name="Murphy C."/>
            <person name="Neiman D."/>
            <person name="Pearson M."/>
            <person name="Priest M."/>
            <person name="Roberts A."/>
            <person name="Saif S."/>
            <person name="Shea T."/>
            <person name="Shenoy N."/>
            <person name="Sisk P."/>
            <person name="Stolte C."/>
            <person name="Sykes S."/>
            <person name="Wortman J."/>
            <person name="Nusbaum C."/>
            <person name="Birren B."/>
        </authorList>
    </citation>
    <scope>NUCLEOTIDE SEQUENCE [LARGE SCALE GENOMIC DNA]</scope>
    <source>
        <strain evidence="1">HDV247</strain>
    </source>
</reference>
<dbReference type="HOGENOM" id="CLU_129416_0_0_1"/>
<evidence type="ECO:0000313" key="1">
    <source>
        <dbReference type="EMBL" id="EXA46995.1"/>
    </source>
</evidence>
<dbReference type="AlphaFoldDB" id="W9Q5B0"/>
<proteinExistence type="predicted"/>